<gene>
    <name evidence="9" type="primary">106060592</name>
</gene>
<dbReference type="SUPFAM" id="SSF53335">
    <property type="entry name" value="S-adenosyl-L-methionine-dependent methyltransferases"/>
    <property type="match status" value="1"/>
</dbReference>
<dbReference type="VEuPathDB" id="VectorBase:BGLB024736"/>
<accession>A0A2C9KXQ2</accession>
<dbReference type="Gene3D" id="3.40.50.150">
    <property type="entry name" value="Vaccinia Virus protein VP39"/>
    <property type="match status" value="1"/>
</dbReference>
<dbReference type="KEGG" id="bgt:106060592"/>
<dbReference type="GO" id="GO:0032259">
    <property type="term" value="P:methylation"/>
    <property type="evidence" value="ECO:0007669"/>
    <property type="project" value="UniProtKB-KW"/>
</dbReference>
<evidence type="ECO:0000256" key="6">
    <source>
        <dbReference type="ARBA" id="ARBA00022603"/>
    </source>
</evidence>
<dbReference type="PROSITE" id="PS51585">
    <property type="entry name" value="SAM_MT_TPMT"/>
    <property type="match status" value="1"/>
</dbReference>
<evidence type="ECO:0000313" key="9">
    <source>
        <dbReference type="EnsemblMetazoa" id="BGLB024736-PA"/>
    </source>
</evidence>
<evidence type="ECO:0000256" key="8">
    <source>
        <dbReference type="ARBA" id="ARBA00022691"/>
    </source>
</evidence>
<comment type="subcellular location">
    <subcellularLocation>
        <location evidence="2">Cytoplasm</location>
    </subcellularLocation>
</comment>
<name>A0A2C9KXQ2_BIOGL</name>
<dbReference type="STRING" id="6526.A0A2C9KXQ2"/>
<dbReference type="VEuPathDB" id="VectorBase:BGLAX_026586"/>
<dbReference type="AlphaFoldDB" id="A0A2C9KXQ2"/>
<dbReference type="FunFam" id="3.40.50.150:FF:000101">
    <property type="entry name" value="Thiopurine S-methyltransferase"/>
    <property type="match status" value="1"/>
</dbReference>
<evidence type="ECO:0000313" key="10">
    <source>
        <dbReference type="Proteomes" id="UP000076420"/>
    </source>
</evidence>
<evidence type="ECO:0000256" key="4">
    <source>
        <dbReference type="ARBA" id="ARBA00011905"/>
    </source>
</evidence>
<dbReference type="OrthoDB" id="276151at2759"/>
<dbReference type="EnsemblMetazoa" id="BGLB024736-RA">
    <property type="protein sequence ID" value="BGLB024736-PA"/>
    <property type="gene ID" value="BGLB024736"/>
</dbReference>
<evidence type="ECO:0000256" key="1">
    <source>
        <dbReference type="ARBA" id="ARBA00000903"/>
    </source>
</evidence>
<dbReference type="GO" id="GO:0005737">
    <property type="term" value="C:cytoplasm"/>
    <property type="evidence" value="ECO:0007669"/>
    <property type="project" value="UniProtKB-SubCell"/>
</dbReference>
<keyword evidence="7" id="KW-0808">Transferase</keyword>
<evidence type="ECO:0000256" key="2">
    <source>
        <dbReference type="ARBA" id="ARBA00004496"/>
    </source>
</evidence>
<organism evidence="9 10">
    <name type="scientific">Biomphalaria glabrata</name>
    <name type="common">Bloodfluke planorb</name>
    <name type="synonym">Freshwater snail</name>
    <dbReference type="NCBI Taxonomy" id="6526"/>
    <lineage>
        <taxon>Eukaryota</taxon>
        <taxon>Metazoa</taxon>
        <taxon>Spiralia</taxon>
        <taxon>Lophotrochozoa</taxon>
        <taxon>Mollusca</taxon>
        <taxon>Gastropoda</taxon>
        <taxon>Heterobranchia</taxon>
        <taxon>Euthyneura</taxon>
        <taxon>Panpulmonata</taxon>
        <taxon>Hygrophila</taxon>
        <taxon>Lymnaeoidea</taxon>
        <taxon>Planorbidae</taxon>
        <taxon>Biomphalaria</taxon>
    </lineage>
</organism>
<evidence type="ECO:0000256" key="5">
    <source>
        <dbReference type="ARBA" id="ARBA00022490"/>
    </source>
</evidence>
<dbReference type="EC" id="2.1.1.67" evidence="4"/>
<reference evidence="9" key="1">
    <citation type="submission" date="2020-05" db="UniProtKB">
        <authorList>
            <consortium name="EnsemblMetazoa"/>
        </authorList>
    </citation>
    <scope>IDENTIFICATION</scope>
    <source>
        <strain evidence="9">BB02</strain>
    </source>
</reference>
<proteinExistence type="inferred from homology"/>
<dbReference type="PANTHER" id="PTHR10259:SF11">
    <property type="entry name" value="THIOPURINE S-METHYLTRANSFERASE"/>
    <property type="match status" value="1"/>
</dbReference>
<dbReference type="InterPro" id="IPR008854">
    <property type="entry name" value="TPMT"/>
</dbReference>
<comment type="similarity">
    <text evidence="3">Belongs to the class I-like SAM-binding methyltransferase superfamily. TPMT family.</text>
</comment>
<protein>
    <recommendedName>
        <fullName evidence="4">thiopurine S-methyltransferase</fullName>
        <ecNumber evidence="4">2.1.1.67</ecNumber>
    </recommendedName>
</protein>
<dbReference type="Pfam" id="PF05724">
    <property type="entry name" value="TPMT"/>
    <property type="match status" value="1"/>
</dbReference>
<keyword evidence="5" id="KW-0963">Cytoplasm</keyword>
<evidence type="ECO:0000256" key="7">
    <source>
        <dbReference type="ARBA" id="ARBA00022679"/>
    </source>
</evidence>
<dbReference type="GO" id="GO:0008119">
    <property type="term" value="F:thiopurine S-methyltransferase activity"/>
    <property type="evidence" value="ECO:0007669"/>
    <property type="project" value="UniProtKB-EC"/>
</dbReference>
<keyword evidence="8" id="KW-0949">S-adenosyl-L-methionine</keyword>
<comment type="catalytic activity">
    <reaction evidence="1">
        <text>S-adenosyl-L-methionine + a thiopurine = S-adenosyl-L-homocysteine + a thiopurine S-methylether.</text>
        <dbReference type="EC" id="2.1.1.67"/>
    </reaction>
</comment>
<evidence type="ECO:0000256" key="3">
    <source>
        <dbReference type="ARBA" id="ARBA00008145"/>
    </source>
</evidence>
<sequence>MPKHKSLDHMVSDWINHWNNGSMAKFQVNHPHIKLEEHYDKYILGRKKAKIFVPLCGTMFDMYCLADKGHEIVGIECSDLAIKTFFSKHKLHYHQEHCGDVKGTLYKSDDGKIKIYCCDLFDFKLHLEGKFDVILDFGSMGAIQKEDLQPYADMMKRLMGDNCRHILECFVYDTNKYSDCHPNCFSLNDLQALFGDCCSVEKIDEGPNPYEDECLTSEETNYQDNSFQQVYPQITGTAYFLIKPKV</sequence>
<dbReference type="Proteomes" id="UP000076420">
    <property type="component" value="Unassembled WGS sequence"/>
</dbReference>
<keyword evidence="6" id="KW-0489">Methyltransferase</keyword>
<dbReference type="InterPro" id="IPR029063">
    <property type="entry name" value="SAM-dependent_MTases_sf"/>
</dbReference>
<dbReference type="PANTHER" id="PTHR10259">
    <property type="entry name" value="THIOPURINE S-METHYLTRANSFERASE"/>
    <property type="match status" value="1"/>
</dbReference>